<evidence type="ECO:0000256" key="1">
    <source>
        <dbReference type="ARBA" id="ARBA00001917"/>
    </source>
</evidence>
<reference evidence="5" key="1">
    <citation type="journal article" date="2019" name="Int. J. Syst. Evol. Microbiol.">
        <title>The Global Catalogue of Microorganisms (GCM) 10K type strain sequencing project: providing services to taxonomists for standard genome sequencing and annotation.</title>
        <authorList>
            <consortium name="The Broad Institute Genomics Platform"/>
            <consortium name="The Broad Institute Genome Sequencing Center for Infectious Disease"/>
            <person name="Wu L."/>
            <person name="Ma J."/>
        </authorList>
    </citation>
    <scope>NUCLEOTIDE SEQUENCE [LARGE SCALE GENOMIC DNA]</scope>
    <source>
        <strain evidence="5">CGMCC 1.15474</strain>
    </source>
</reference>
<name>A0ABW5BU39_9BACI</name>
<feature type="transmembrane region" description="Helical" evidence="3">
    <location>
        <begin position="551"/>
        <end position="576"/>
    </location>
</feature>
<comment type="pathway">
    <text evidence="2">Pyrimidine metabolism; UMP biosynthesis via de novo pathway.</text>
</comment>
<dbReference type="InterPro" id="IPR013785">
    <property type="entry name" value="Aldolase_TIM"/>
</dbReference>
<keyword evidence="3" id="KW-1133">Transmembrane helix</keyword>
<evidence type="ECO:0000313" key="4">
    <source>
        <dbReference type="EMBL" id="MFD2213633.1"/>
    </source>
</evidence>
<feature type="transmembrane region" description="Helical" evidence="3">
    <location>
        <begin position="524"/>
        <end position="545"/>
    </location>
</feature>
<sequence length="609" mass="68172">MPDWSYHTMFKHILTKVPGHIGREFIHRSMNSIASIPGGNQLIHFLGHMNPSPTLAVKLFGIPFSSPVGLSGKVDPLLSGTRAFSNLGFSFVEVGPVTKRKQQPSVKPYYERETLNVIFPEELESLGIDETVEKLQGYNGVNLKKLIRLKGSNEEIIELIKKLSSFSDAFILDFKVDILDHFITVIKERSKNLPILLAITPDQLSSKNDQLSCLIEAGKIDGVVIDADCEDSSFTSLKACVNKIRSIHKHIPLIVSGGINEPEDALEIYHAGVNLFMLSSGYITSGPGLPKRINELLDNNQKREPEIFSGWIWYWLFGLAVFIGGLLALLFSMTRIVLPYDEHFLGISRNDILNFNKNLLYFMAHDRMTLAGTMISGGILYMSLARYGIKYGIHWCRKAVNIGAITGFLGILLFIGFGYFDWLHGLFWLILLPFFLKGYFSTKTINATPVSVNKRNHQAWKLSLYGQLAFIILGFAFIIGGLVISYIGATFVFVQTDIGYLCMPPEMIKKYNEALIPVIAHDRAGFGSALFSVGLLVLMISLWGFREGDKWVWWSMLIGGFPAFLAGITIHFVIGYTTFAHLLPAYVAVALYIFGLIFTYSFLMKGENK</sequence>
<dbReference type="InterPro" id="IPR050074">
    <property type="entry name" value="DHO_dehydrogenase"/>
</dbReference>
<feature type="transmembrane region" description="Helical" evidence="3">
    <location>
        <begin position="399"/>
        <end position="420"/>
    </location>
</feature>
<dbReference type="EMBL" id="JBHUIK010000002">
    <property type="protein sequence ID" value="MFD2213633.1"/>
    <property type="molecule type" value="Genomic_DNA"/>
</dbReference>
<keyword evidence="3" id="KW-0472">Membrane</keyword>
<dbReference type="RefSeq" id="WP_247345101.1">
    <property type="nucleotide sequence ID" value="NZ_CP095550.1"/>
</dbReference>
<proteinExistence type="predicted"/>
<feature type="transmembrane region" description="Helical" evidence="3">
    <location>
        <begin position="426"/>
        <end position="442"/>
    </location>
</feature>
<organism evidence="4 5">
    <name type="scientific">Metabacillus endolithicus</name>
    <dbReference type="NCBI Taxonomy" id="1535204"/>
    <lineage>
        <taxon>Bacteria</taxon>
        <taxon>Bacillati</taxon>
        <taxon>Bacillota</taxon>
        <taxon>Bacilli</taxon>
        <taxon>Bacillales</taxon>
        <taxon>Bacillaceae</taxon>
        <taxon>Metabacillus</taxon>
    </lineage>
</organism>
<comment type="caution">
    <text evidence="4">The sequence shown here is derived from an EMBL/GenBank/DDBJ whole genome shotgun (WGS) entry which is preliminary data.</text>
</comment>
<dbReference type="PANTHER" id="PTHR48109:SF4">
    <property type="entry name" value="DIHYDROOROTATE DEHYDROGENASE (QUINONE), MITOCHONDRIAL"/>
    <property type="match status" value="1"/>
</dbReference>
<protein>
    <submittedName>
        <fullName evidence="4">Dihydroorotate dehydrogenase</fullName>
    </submittedName>
</protein>
<dbReference type="Proteomes" id="UP001597318">
    <property type="component" value="Unassembled WGS sequence"/>
</dbReference>
<keyword evidence="3" id="KW-0812">Transmembrane</keyword>
<gene>
    <name evidence="4" type="ORF">ACFSKK_08090</name>
</gene>
<feature type="transmembrane region" description="Helical" evidence="3">
    <location>
        <begin position="311"/>
        <end position="331"/>
    </location>
</feature>
<feature type="transmembrane region" description="Helical" evidence="3">
    <location>
        <begin position="462"/>
        <end position="480"/>
    </location>
</feature>
<dbReference type="SUPFAM" id="SSF51395">
    <property type="entry name" value="FMN-linked oxidoreductases"/>
    <property type="match status" value="1"/>
</dbReference>
<feature type="transmembrane region" description="Helical" evidence="3">
    <location>
        <begin position="368"/>
        <end position="387"/>
    </location>
</feature>
<evidence type="ECO:0000256" key="3">
    <source>
        <dbReference type="SAM" id="Phobius"/>
    </source>
</evidence>
<comment type="cofactor">
    <cofactor evidence="1">
        <name>FMN</name>
        <dbReference type="ChEBI" id="CHEBI:58210"/>
    </cofactor>
</comment>
<dbReference type="PANTHER" id="PTHR48109">
    <property type="entry name" value="DIHYDROOROTATE DEHYDROGENASE (QUINONE), MITOCHONDRIAL-RELATED"/>
    <property type="match status" value="1"/>
</dbReference>
<feature type="transmembrane region" description="Helical" evidence="3">
    <location>
        <begin position="583"/>
        <end position="603"/>
    </location>
</feature>
<evidence type="ECO:0000256" key="2">
    <source>
        <dbReference type="ARBA" id="ARBA00004725"/>
    </source>
</evidence>
<evidence type="ECO:0000313" key="5">
    <source>
        <dbReference type="Proteomes" id="UP001597318"/>
    </source>
</evidence>
<dbReference type="Gene3D" id="3.20.20.70">
    <property type="entry name" value="Aldolase class I"/>
    <property type="match status" value="1"/>
</dbReference>
<accession>A0ABW5BU39</accession>
<keyword evidence="5" id="KW-1185">Reference proteome</keyword>